<keyword evidence="1" id="KW-1133">Transmembrane helix</keyword>
<protein>
    <submittedName>
        <fullName evidence="2">Uncharacterized protein</fullName>
    </submittedName>
</protein>
<dbReference type="Proteomes" id="UP001596250">
    <property type="component" value="Unassembled WGS sequence"/>
</dbReference>
<keyword evidence="1" id="KW-0472">Membrane</keyword>
<dbReference type="EMBL" id="JBHSQV010000173">
    <property type="protein sequence ID" value="MFC5987893.1"/>
    <property type="molecule type" value="Genomic_DNA"/>
</dbReference>
<evidence type="ECO:0000313" key="2">
    <source>
        <dbReference type="EMBL" id="MFC5987893.1"/>
    </source>
</evidence>
<organism evidence="2 3">
    <name type="scientific">Marinicrinis lubricantis</name>
    <dbReference type="NCBI Taxonomy" id="2086470"/>
    <lineage>
        <taxon>Bacteria</taxon>
        <taxon>Bacillati</taxon>
        <taxon>Bacillota</taxon>
        <taxon>Bacilli</taxon>
        <taxon>Bacillales</taxon>
        <taxon>Paenibacillaceae</taxon>
    </lineage>
</organism>
<reference evidence="3" key="1">
    <citation type="journal article" date="2019" name="Int. J. Syst. Evol. Microbiol.">
        <title>The Global Catalogue of Microorganisms (GCM) 10K type strain sequencing project: providing services to taxonomists for standard genome sequencing and annotation.</title>
        <authorList>
            <consortium name="The Broad Institute Genomics Platform"/>
            <consortium name="The Broad Institute Genome Sequencing Center for Infectious Disease"/>
            <person name="Wu L."/>
            <person name="Ma J."/>
        </authorList>
    </citation>
    <scope>NUCLEOTIDE SEQUENCE [LARGE SCALE GENOMIC DNA]</scope>
    <source>
        <strain evidence="3">CCM 8749</strain>
    </source>
</reference>
<evidence type="ECO:0000256" key="1">
    <source>
        <dbReference type="SAM" id="Phobius"/>
    </source>
</evidence>
<sequence>MKQDKVDKWIKGLLPVIIPIAAIVVLNMAILYIEGLEWLAETFYNLGYTFGSLMERLDG</sequence>
<keyword evidence="1" id="KW-0812">Transmembrane</keyword>
<proteinExistence type="predicted"/>
<dbReference type="RefSeq" id="WP_379895315.1">
    <property type="nucleotide sequence ID" value="NZ_CBCSCT010000026.1"/>
</dbReference>
<name>A0ABW1IS60_9BACL</name>
<keyword evidence="3" id="KW-1185">Reference proteome</keyword>
<comment type="caution">
    <text evidence="2">The sequence shown here is derived from an EMBL/GenBank/DDBJ whole genome shotgun (WGS) entry which is preliminary data.</text>
</comment>
<gene>
    <name evidence="2" type="ORF">ACFPXP_15925</name>
</gene>
<evidence type="ECO:0000313" key="3">
    <source>
        <dbReference type="Proteomes" id="UP001596250"/>
    </source>
</evidence>
<accession>A0ABW1IS60</accession>
<feature type="transmembrane region" description="Helical" evidence="1">
    <location>
        <begin position="12"/>
        <end position="33"/>
    </location>
</feature>